<keyword evidence="2" id="KW-1185">Reference proteome</keyword>
<evidence type="ECO:0000313" key="1">
    <source>
        <dbReference type="EMBL" id="OQP63811.1"/>
    </source>
</evidence>
<comment type="caution">
    <text evidence="1">The sequence shown here is derived from an EMBL/GenBank/DDBJ whole genome shotgun (WGS) entry which is preliminary data.</text>
</comment>
<dbReference type="STRING" id="1703345.A3860_23010"/>
<protein>
    <submittedName>
        <fullName evidence="1">Uncharacterized protein</fullName>
    </submittedName>
</protein>
<proteinExistence type="predicted"/>
<gene>
    <name evidence="1" type="ORF">A3860_23010</name>
</gene>
<organism evidence="1 2">
    <name type="scientific">Niastella vici</name>
    <dbReference type="NCBI Taxonomy" id="1703345"/>
    <lineage>
        <taxon>Bacteria</taxon>
        <taxon>Pseudomonadati</taxon>
        <taxon>Bacteroidota</taxon>
        <taxon>Chitinophagia</taxon>
        <taxon>Chitinophagales</taxon>
        <taxon>Chitinophagaceae</taxon>
        <taxon>Niastella</taxon>
    </lineage>
</organism>
<dbReference type="Proteomes" id="UP000192796">
    <property type="component" value="Unassembled WGS sequence"/>
</dbReference>
<evidence type="ECO:0000313" key="2">
    <source>
        <dbReference type="Proteomes" id="UP000192796"/>
    </source>
</evidence>
<accession>A0A1V9FZM0</accession>
<dbReference type="AlphaFoldDB" id="A0A1V9FZM0"/>
<reference evidence="1 2" key="1">
    <citation type="submission" date="2016-03" db="EMBL/GenBank/DDBJ databases">
        <title>Niastella vici sp. nov., isolated from farmland soil.</title>
        <authorList>
            <person name="Chen L."/>
            <person name="Wang D."/>
            <person name="Yang S."/>
            <person name="Wang G."/>
        </authorList>
    </citation>
    <scope>NUCLEOTIDE SEQUENCE [LARGE SCALE GENOMIC DNA]</scope>
    <source>
        <strain evidence="1 2">DJ57</strain>
    </source>
</reference>
<dbReference type="EMBL" id="LVYD01000044">
    <property type="protein sequence ID" value="OQP63811.1"/>
    <property type="molecule type" value="Genomic_DNA"/>
</dbReference>
<name>A0A1V9FZM0_9BACT</name>
<sequence length="88" mass="9629">MAQFILYNGFSCALEDFLCARLSGNEISSPIRSPQGGWISAASKINLRMDNSGMARNIPVIPQMAPDDRKGVNVITYLLNNIIATLDK</sequence>